<protein>
    <submittedName>
        <fullName evidence="1">Uncharacterized protein</fullName>
    </submittedName>
</protein>
<evidence type="ECO:0000313" key="2">
    <source>
        <dbReference type="Proteomes" id="UP001057402"/>
    </source>
</evidence>
<evidence type="ECO:0000313" key="1">
    <source>
        <dbReference type="EMBL" id="KAI4377719.1"/>
    </source>
</evidence>
<name>A0ACB9RJD2_9MYRT</name>
<proteinExistence type="predicted"/>
<dbReference type="EMBL" id="CM042883">
    <property type="protein sequence ID" value="KAI4377719.1"/>
    <property type="molecule type" value="Genomic_DNA"/>
</dbReference>
<dbReference type="Proteomes" id="UP001057402">
    <property type="component" value="Chromosome 4"/>
</dbReference>
<keyword evidence="2" id="KW-1185">Reference proteome</keyword>
<gene>
    <name evidence="1" type="ORF">MLD38_015303</name>
</gene>
<sequence>MDRDLSSLEAVEVEGSDERTQHVQEELMSSLPRAKGWITDHFYEYQDFWYDMHFLRGVIWAQQHFEARPSDILLATFPKTGLTWLKALTYSILNRERDGFEHAFAVKNPHECVPYIEFHAYEKDPVSSLGSMPSPRLLSTHLPYGSLPETVHRSGCKIVCIVRDPKDVFVSMMSFVGRLTLMNSPPVSWYEAFESFCEGVSLVGPFWDHILGYWKASLEHPKNVLVVKYEDLKRDTSEQVRRLADFLGRPFSSEEIEKGILCNIVYTCSIDNLKNMDANKCGVFHFGALSSASVEKSAYFRRGEVGDWKNHLSVEMAERLDEITKRKLDSHGLTF</sequence>
<reference evidence="2" key="1">
    <citation type="journal article" date="2023" name="Front. Plant Sci.">
        <title>Chromosomal-level genome assembly of Melastoma candidum provides insights into trichome evolution.</title>
        <authorList>
            <person name="Zhong Y."/>
            <person name="Wu W."/>
            <person name="Sun C."/>
            <person name="Zou P."/>
            <person name="Liu Y."/>
            <person name="Dai S."/>
            <person name="Zhou R."/>
        </authorList>
    </citation>
    <scope>NUCLEOTIDE SEQUENCE [LARGE SCALE GENOMIC DNA]</scope>
</reference>
<organism evidence="1 2">
    <name type="scientific">Melastoma candidum</name>
    <dbReference type="NCBI Taxonomy" id="119954"/>
    <lineage>
        <taxon>Eukaryota</taxon>
        <taxon>Viridiplantae</taxon>
        <taxon>Streptophyta</taxon>
        <taxon>Embryophyta</taxon>
        <taxon>Tracheophyta</taxon>
        <taxon>Spermatophyta</taxon>
        <taxon>Magnoliopsida</taxon>
        <taxon>eudicotyledons</taxon>
        <taxon>Gunneridae</taxon>
        <taxon>Pentapetalae</taxon>
        <taxon>rosids</taxon>
        <taxon>malvids</taxon>
        <taxon>Myrtales</taxon>
        <taxon>Melastomataceae</taxon>
        <taxon>Melastomatoideae</taxon>
        <taxon>Melastomateae</taxon>
        <taxon>Melastoma</taxon>
    </lineage>
</organism>
<accession>A0ACB9RJD2</accession>
<comment type="caution">
    <text evidence="1">The sequence shown here is derived from an EMBL/GenBank/DDBJ whole genome shotgun (WGS) entry which is preliminary data.</text>
</comment>